<proteinExistence type="inferred from homology"/>
<dbReference type="PANTHER" id="PTHR11060:SF0">
    <property type="entry name" value="PROTEIN MEMO1"/>
    <property type="match status" value="1"/>
</dbReference>
<reference evidence="2" key="1">
    <citation type="submission" date="2021-06" db="EMBL/GenBank/DDBJ databases">
        <authorList>
            <person name="Kallberg Y."/>
            <person name="Tangrot J."/>
            <person name="Rosling A."/>
        </authorList>
    </citation>
    <scope>NUCLEOTIDE SEQUENCE</scope>
    <source>
        <strain evidence="2">MA453B</strain>
    </source>
</reference>
<name>A0A9N9HWA1_9GLOM</name>
<gene>
    <name evidence="2" type="ORF">DERYTH_LOCUS13449</name>
</gene>
<dbReference type="NCBIfam" id="TIGR04336">
    <property type="entry name" value="AmmeMemoSam_B"/>
    <property type="match status" value="1"/>
</dbReference>
<dbReference type="Pfam" id="PF01875">
    <property type="entry name" value="Memo"/>
    <property type="match status" value="1"/>
</dbReference>
<dbReference type="EMBL" id="CAJVPY010009449">
    <property type="protein sequence ID" value="CAG8708843.1"/>
    <property type="molecule type" value="Genomic_DNA"/>
</dbReference>
<dbReference type="OrthoDB" id="417112at2759"/>
<dbReference type="Proteomes" id="UP000789405">
    <property type="component" value="Unassembled WGS sequence"/>
</dbReference>
<dbReference type="CDD" id="cd07361">
    <property type="entry name" value="MEMO_like"/>
    <property type="match status" value="1"/>
</dbReference>
<evidence type="ECO:0000256" key="1">
    <source>
        <dbReference type="ARBA" id="ARBA00006315"/>
    </source>
</evidence>
<sequence>MSRKAYHAGSWYTDNGPRLNKELSHWLENVPASTEDDVPIPVPGARAIIAPHAGYSYSGQAAAFAYKCIDPAFVTRVFILGPSHHAYLTKCAISKCTEYETPLGKLTLDLEVINELRETGQFDEMSLSVDEEEHSIEMHLPYVYKILESKINSIKVVPILVGSLSESKESLYGKIFSSYLSDPSNLFIISSDFCHWGQRFSYTYYSDEPNTSIYLSRKSNTSLSIPIYKSIENLDREGMSIIETMNHKEFHSYLSKTKNTICGRHPIGVLLSTIDALQNSQEKTVAENSENPNLPFDTTKPRIRFVHYSQSSRVTRGDDSSVSYASAFVYLP</sequence>
<evidence type="ECO:0000313" key="2">
    <source>
        <dbReference type="EMBL" id="CAG8708843.1"/>
    </source>
</evidence>
<dbReference type="HAMAP" id="MF_00055">
    <property type="entry name" value="MEMO1"/>
    <property type="match status" value="1"/>
</dbReference>
<keyword evidence="3" id="KW-1185">Reference proteome</keyword>
<dbReference type="InterPro" id="IPR002737">
    <property type="entry name" value="MEMO1_fam"/>
</dbReference>
<comment type="caution">
    <text evidence="2">The sequence shown here is derived from an EMBL/GenBank/DDBJ whole genome shotgun (WGS) entry which is preliminary data.</text>
</comment>
<comment type="similarity">
    <text evidence="1">Belongs to the MEMO1 family.</text>
</comment>
<organism evidence="2 3">
    <name type="scientific">Dentiscutata erythropus</name>
    <dbReference type="NCBI Taxonomy" id="1348616"/>
    <lineage>
        <taxon>Eukaryota</taxon>
        <taxon>Fungi</taxon>
        <taxon>Fungi incertae sedis</taxon>
        <taxon>Mucoromycota</taxon>
        <taxon>Glomeromycotina</taxon>
        <taxon>Glomeromycetes</taxon>
        <taxon>Diversisporales</taxon>
        <taxon>Gigasporaceae</taxon>
        <taxon>Dentiscutata</taxon>
    </lineage>
</organism>
<dbReference type="Gene3D" id="3.40.830.10">
    <property type="entry name" value="LigB-like"/>
    <property type="match status" value="1"/>
</dbReference>
<protein>
    <submittedName>
        <fullName evidence="2">13219_t:CDS:1</fullName>
    </submittedName>
</protein>
<evidence type="ECO:0000313" key="3">
    <source>
        <dbReference type="Proteomes" id="UP000789405"/>
    </source>
</evidence>
<dbReference type="PANTHER" id="PTHR11060">
    <property type="entry name" value="PROTEIN MEMO1"/>
    <property type="match status" value="1"/>
</dbReference>
<accession>A0A9N9HWA1</accession>
<dbReference type="AlphaFoldDB" id="A0A9N9HWA1"/>